<proteinExistence type="predicted"/>
<evidence type="ECO:0000313" key="2">
    <source>
        <dbReference type="Proteomes" id="UP000324133"/>
    </source>
</evidence>
<reference evidence="1 2" key="1">
    <citation type="submission" date="2019-07" db="EMBL/GenBank/DDBJ databases">
        <title>Rufibacter sp. nov., isolated from lake sediment.</title>
        <authorList>
            <person name="Qu J.-H."/>
        </authorList>
    </citation>
    <scope>NUCLEOTIDE SEQUENCE [LARGE SCALE GENOMIC DNA]</scope>
    <source>
        <strain evidence="1 2">NBS58-1</strain>
    </source>
</reference>
<sequence>MTKGFIAAGLFATLVLLSVYLFRANSQTETISINYEEEIISDPSLDPSIVAVFDEDGNLEYSRQDTARETTKQVNTSLNGLVFYKLAHGKNKGYVKTEVFKYDYRKEDYYVTFSNDTVSASTPFKASISLSSVEGESAYVTISHPEDYSVEKEEGEFGVKFIYKAKSPQVGVNTFEGKITLQEKQYPIRFNYYFK</sequence>
<name>A0A5B6TCV0_9BACT</name>
<gene>
    <name evidence="1" type="ORF">FOA19_20940</name>
</gene>
<keyword evidence="2" id="KW-1185">Reference proteome</keyword>
<dbReference type="EMBL" id="VKKY01000003">
    <property type="protein sequence ID" value="KAA3436844.1"/>
    <property type="molecule type" value="Genomic_DNA"/>
</dbReference>
<protein>
    <submittedName>
        <fullName evidence="1">Uncharacterized protein</fullName>
    </submittedName>
</protein>
<dbReference type="Proteomes" id="UP000324133">
    <property type="component" value="Unassembled WGS sequence"/>
</dbReference>
<dbReference type="AlphaFoldDB" id="A0A5B6TCV0"/>
<organism evidence="1 2">
    <name type="scientific">Rufibacter hautae</name>
    <dbReference type="NCBI Taxonomy" id="2595005"/>
    <lineage>
        <taxon>Bacteria</taxon>
        <taxon>Pseudomonadati</taxon>
        <taxon>Bacteroidota</taxon>
        <taxon>Cytophagia</taxon>
        <taxon>Cytophagales</taxon>
        <taxon>Hymenobacteraceae</taxon>
        <taxon>Rufibacter</taxon>
    </lineage>
</organism>
<comment type="caution">
    <text evidence="1">The sequence shown here is derived from an EMBL/GenBank/DDBJ whole genome shotgun (WGS) entry which is preliminary data.</text>
</comment>
<accession>A0A5B6TCV0</accession>
<evidence type="ECO:0000313" key="1">
    <source>
        <dbReference type="EMBL" id="KAA3436844.1"/>
    </source>
</evidence>
<dbReference type="OrthoDB" id="9840413at2"/>
<dbReference type="RefSeq" id="WP_149092783.1">
    <property type="nucleotide sequence ID" value="NZ_VKKY01000003.1"/>
</dbReference>